<dbReference type="InterPro" id="IPR003593">
    <property type="entry name" value="AAA+_ATPase"/>
</dbReference>
<dbReference type="HOGENOM" id="CLU_025923_2_1_3"/>
<evidence type="ECO:0000313" key="2">
    <source>
        <dbReference type="EMBL" id="EDX76334.1"/>
    </source>
</evidence>
<dbReference type="Gene3D" id="3.40.50.300">
    <property type="entry name" value="P-loop containing nucleotide triphosphate hydrolases"/>
    <property type="match status" value="1"/>
</dbReference>
<dbReference type="InterPro" id="IPR002182">
    <property type="entry name" value="NB-ARC"/>
</dbReference>
<feature type="domain" description="AAA+ ATPase" evidence="1">
    <location>
        <begin position="123"/>
        <end position="291"/>
    </location>
</feature>
<keyword evidence="3" id="KW-1185">Reference proteome</keyword>
<dbReference type="InterPro" id="IPR027417">
    <property type="entry name" value="P-loop_NTPase"/>
</dbReference>
<dbReference type="eggNOG" id="COG2771">
    <property type="taxonomic scope" value="Bacteria"/>
</dbReference>
<reference evidence="2 3" key="1">
    <citation type="submission" date="2008-07" db="EMBL/GenBank/DDBJ databases">
        <authorList>
            <person name="Tandeau de Marsac N."/>
            <person name="Ferriera S."/>
            <person name="Johnson J."/>
            <person name="Kravitz S."/>
            <person name="Beeson K."/>
            <person name="Sutton G."/>
            <person name="Rogers Y.-H."/>
            <person name="Friedman R."/>
            <person name="Frazier M."/>
            <person name="Venter J.C."/>
        </authorList>
    </citation>
    <scope>NUCLEOTIDE SEQUENCE [LARGE SCALE GENOMIC DNA]</scope>
    <source>
        <strain evidence="2 3">PCC 7420</strain>
    </source>
</reference>
<evidence type="ECO:0000313" key="3">
    <source>
        <dbReference type="Proteomes" id="UP000003835"/>
    </source>
</evidence>
<dbReference type="EMBL" id="DS989846">
    <property type="protein sequence ID" value="EDX76334.1"/>
    <property type="molecule type" value="Genomic_DNA"/>
</dbReference>
<protein>
    <recommendedName>
        <fullName evidence="1">AAA+ ATPase domain-containing protein</fullName>
    </recommendedName>
</protein>
<name>B4VP08_9CYAN</name>
<accession>B4VP08</accession>
<dbReference type="PANTHER" id="PTHR47691:SF3">
    <property type="entry name" value="HTH-TYPE TRANSCRIPTIONAL REGULATOR RV0890C-RELATED"/>
    <property type="match status" value="1"/>
</dbReference>
<dbReference type="AlphaFoldDB" id="B4VP08"/>
<dbReference type="OrthoDB" id="434800at2"/>
<dbReference type="PRINTS" id="PR00364">
    <property type="entry name" value="DISEASERSIST"/>
</dbReference>
<dbReference type="SUPFAM" id="SSF52540">
    <property type="entry name" value="P-loop containing nucleoside triphosphate hydrolases"/>
    <property type="match status" value="1"/>
</dbReference>
<sequence length="432" mass="49095">MTSPIPPEFLKTLTDERGVSSTELEALSLVLTGKSTQDEIAHFLGITPIALRKRLGEVYRKFEITGTGPGKLVELKQRLISAYQSYQTQSARRRDWGEAPDISVMYGRQEELERLKQWIVQDNSRLVAILGMAGIGKTTLAVNLAQDIEEEFEFIIWRSLRNPLPLDTLLGDWLIALGNQAESDLPTDLNERLSLLRDYLNQHRCLLILDDVETIVRSGDRFGRYSPDYEEYGLLVRQVGESSHQSCLLLCSQETLRDIRRLETTRPSVHSLPLNPLPDAAARQILAENGLTGEEKWENLIRDYQGNPLALKLVAATITEYFNGDVVEFTNLQTILVDDIFRENLDRQFEKLSDLEKDILQSLASQDKPLSLRTLQKNNSISFSELLEVLDSLRGRSLIEKTGGDGKKTSEPFFTLQPIIRKYVKTYKLNDL</sequence>
<organism evidence="2 3">
    <name type="scientific">Coleofasciculus chthonoplastes PCC 7420</name>
    <dbReference type="NCBI Taxonomy" id="118168"/>
    <lineage>
        <taxon>Bacteria</taxon>
        <taxon>Bacillati</taxon>
        <taxon>Cyanobacteriota</taxon>
        <taxon>Cyanophyceae</taxon>
        <taxon>Coleofasciculales</taxon>
        <taxon>Coleofasciculaceae</taxon>
        <taxon>Coleofasciculus</taxon>
    </lineage>
</organism>
<proteinExistence type="predicted"/>
<dbReference type="STRING" id="118168.MC7420_4590"/>
<dbReference type="PANTHER" id="PTHR47691">
    <property type="entry name" value="REGULATOR-RELATED"/>
    <property type="match status" value="1"/>
</dbReference>
<evidence type="ECO:0000259" key="1">
    <source>
        <dbReference type="SMART" id="SM00382"/>
    </source>
</evidence>
<dbReference type="SMART" id="SM00382">
    <property type="entry name" value="AAA"/>
    <property type="match status" value="1"/>
</dbReference>
<dbReference type="Pfam" id="PF00931">
    <property type="entry name" value="NB-ARC"/>
    <property type="match status" value="1"/>
</dbReference>
<dbReference type="RefSeq" id="WP_006100068.1">
    <property type="nucleotide sequence ID" value="NZ_DS989846.1"/>
</dbReference>
<gene>
    <name evidence="2" type="ORF">MC7420_4590</name>
</gene>
<dbReference type="GO" id="GO:0043531">
    <property type="term" value="F:ADP binding"/>
    <property type="evidence" value="ECO:0007669"/>
    <property type="project" value="InterPro"/>
</dbReference>
<dbReference type="Proteomes" id="UP000003835">
    <property type="component" value="Unassembled WGS sequence"/>
</dbReference>
<dbReference type="eggNOG" id="COG1672">
    <property type="taxonomic scope" value="Bacteria"/>
</dbReference>